<proteinExistence type="predicted"/>
<protein>
    <submittedName>
        <fullName evidence="1">Uncharacterized protein</fullName>
    </submittedName>
</protein>
<keyword evidence="2" id="KW-1185">Reference proteome</keyword>
<dbReference type="Proteomes" id="UP000235786">
    <property type="component" value="Unassembled WGS sequence"/>
</dbReference>
<feature type="non-terminal residue" evidence="1">
    <location>
        <position position="167"/>
    </location>
</feature>
<sequence>MPLAPQFSLSLELANILPIKSALSYTASTVVNLARELKRSGSDLLVEEDLAAIFGRGKIQPFGERATPDPDYDGILATLQACLSQTSQFSWDMMRELVESKFEKSRSWLELQQSPLKRLSTNTLLAVMDYLYLVQSLPENRLIMIDNQMGVIPIIIWAHCILGLRVL</sequence>
<name>A0A2J6QS76_HYAVF</name>
<organism evidence="1 2">
    <name type="scientific">Hyaloscypha variabilis (strain UAMH 11265 / GT02V1 / F)</name>
    <name type="common">Meliniomyces variabilis</name>
    <dbReference type="NCBI Taxonomy" id="1149755"/>
    <lineage>
        <taxon>Eukaryota</taxon>
        <taxon>Fungi</taxon>
        <taxon>Dikarya</taxon>
        <taxon>Ascomycota</taxon>
        <taxon>Pezizomycotina</taxon>
        <taxon>Leotiomycetes</taxon>
        <taxon>Helotiales</taxon>
        <taxon>Hyaloscyphaceae</taxon>
        <taxon>Hyaloscypha</taxon>
        <taxon>Hyaloscypha variabilis</taxon>
    </lineage>
</organism>
<reference evidence="1 2" key="1">
    <citation type="submission" date="2016-04" db="EMBL/GenBank/DDBJ databases">
        <title>A degradative enzymes factory behind the ericoid mycorrhizal symbiosis.</title>
        <authorList>
            <consortium name="DOE Joint Genome Institute"/>
            <person name="Martino E."/>
            <person name="Morin E."/>
            <person name="Grelet G."/>
            <person name="Kuo A."/>
            <person name="Kohler A."/>
            <person name="Daghino S."/>
            <person name="Barry K."/>
            <person name="Choi C."/>
            <person name="Cichocki N."/>
            <person name="Clum A."/>
            <person name="Copeland A."/>
            <person name="Hainaut M."/>
            <person name="Haridas S."/>
            <person name="Labutti K."/>
            <person name="Lindquist E."/>
            <person name="Lipzen A."/>
            <person name="Khouja H.-R."/>
            <person name="Murat C."/>
            <person name="Ohm R."/>
            <person name="Olson A."/>
            <person name="Spatafora J."/>
            <person name="Veneault-Fourrey C."/>
            <person name="Henrissat B."/>
            <person name="Grigoriev I."/>
            <person name="Martin F."/>
            <person name="Perotto S."/>
        </authorList>
    </citation>
    <scope>NUCLEOTIDE SEQUENCE [LARGE SCALE GENOMIC DNA]</scope>
    <source>
        <strain evidence="1 2">F</strain>
    </source>
</reference>
<dbReference type="AlphaFoldDB" id="A0A2J6QS76"/>
<gene>
    <name evidence="1" type="ORF">L207DRAFT_406728</name>
</gene>
<evidence type="ECO:0000313" key="1">
    <source>
        <dbReference type="EMBL" id="PMD29107.1"/>
    </source>
</evidence>
<dbReference type="OrthoDB" id="4753470at2759"/>
<dbReference type="EMBL" id="KZ613978">
    <property type="protein sequence ID" value="PMD29107.1"/>
    <property type="molecule type" value="Genomic_DNA"/>
</dbReference>
<evidence type="ECO:0000313" key="2">
    <source>
        <dbReference type="Proteomes" id="UP000235786"/>
    </source>
</evidence>
<accession>A0A2J6QS76</accession>
<dbReference type="STRING" id="1149755.A0A2J6QS76"/>